<gene>
    <name evidence="2" type="ORF">IAA84_02285</name>
</gene>
<sequence length="164" mass="17718">MKKLFCLLACALLTLGACALAEGGQLPLAASLEAYLPSVGHPFTASDEDGDGYNDTFMISFDDGQGTTIEAWCQCFDGIARVICDMGAVGADAGAETVCQVVNVLNANSDFCRWWFDEEAGVVRGTQEIYDAVGDDFGAYAFYYMNNIAMDVYYTRAEFLELVG</sequence>
<evidence type="ECO:0000313" key="2">
    <source>
        <dbReference type="EMBL" id="HIS91826.1"/>
    </source>
</evidence>
<proteinExistence type="predicted"/>
<feature type="signal peptide" evidence="1">
    <location>
        <begin position="1"/>
        <end position="21"/>
    </location>
</feature>
<reference evidence="2" key="2">
    <citation type="journal article" date="2021" name="PeerJ">
        <title>Extensive microbial diversity within the chicken gut microbiome revealed by metagenomics and culture.</title>
        <authorList>
            <person name="Gilroy R."/>
            <person name="Ravi A."/>
            <person name="Getino M."/>
            <person name="Pursley I."/>
            <person name="Horton D.L."/>
            <person name="Alikhan N.F."/>
            <person name="Baker D."/>
            <person name="Gharbi K."/>
            <person name="Hall N."/>
            <person name="Watson M."/>
            <person name="Adriaenssens E.M."/>
            <person name="Foster-Nyarko E."/>
            <person name="Jarju S."/>
            <person name="Secka A."/>
            <person name="Antonio M."/>
            <person name="Oren A."/>
            <person name="Chaudhuri R.R."/>
            <person name="La Ragione R."/>
            <person name="Hildebrand F."/>
            <person name="Pallen M.J."/>
        </authorList>
    </citation>
    <scope>NUCLEOTIDE SEQUENCE</scope>
    <source>
        <strain evidence="2">13766</strain>
    </source>
</reference>
<dbReference type="PROSITE" id="PS51257">
    <property type="entry name" value="PROKAR_LIPOPROTEIN"/>
    <property type="match status" value="1"/>
</dbReference>
<dbReference type="AlphaFoldDB" id="A0A9D1K504"/>
<feature type="chain" id="PRO_5039511810" description="Lipoprotein" evidence="1">
    <location>
        <begin position="22"/>
        <end position="164"/>
    </location>
</feature>
<dbReference type="EMBL" id="DVJN01000042">
    <property type="protein sequence ID" value="HIS91826.1"/>
    <property type="molecule type" value="Genomic_DNA"/>
</dbReference>
<keyword evidence="1" id="KW-0732">Signal</keyword>
<name>A0A9D1K504_9FIRM</name>
<evidence type="ECO:0000256" key="1">
    <source>
        <dbReference type="SAM" id="SignalP"/>
    </source>
</evidence>
<protein>
    <recommendedName>
        <fullName evidence="4">Lipoprotein</fullName>
    </recommendedName>
</protein>
<comment type="caution">
    <text evidence="2">The sequence shown here is derived from an EMBL/GenBank/DDBJ whole genome shotgun (WGS) entry which is preliminary data.</text>
</comment>
<evidence type="ECO:0008006" key="4">
    <source>
        <dbReference type="Google" id="ProtNLM"/>
    </source>
</evidence>
<evidence type="ECO:0000313" key="3">
    <source>
        <dbReference type="Proteomes" id="UP000824140"/>
    </source>
</evidence>
<organism evidence="2 3">
    <name type="scientific">Candidatus Alectryocaccomicrobium excrementavium</name>
    <dbReference type="NCBI Taxonomy" id="2840668"/>
    <lineage>
        <taxon>Bacteria</taxon>
        <taxon>Bacillati</taxon>
        <taxon>Bacillota</taxon>
        <taxon>Clostridia</taxon>
        <taxon>Candidatus Alectryocaccomicrobium</taxon>
    </lineage>
</organism>
<accession>A0A9D1K504</accession>
<dbReference type="Proteomes" id="UP000824140">
    <property type="component" value="Unassembled WGS sequence"/>
</dbReference>
<reference evidence="2" key="1">
    <citation type="submission" date="2020-10" db="EMBL/GenBank/DDBJ databases">
        <authorList>
            <person name="Gilroy R."/>
        </authorList>
    </citation>
    <scope>NUCLEOTIDE SEQUENCE</scope>
    <source>
        <strain evidence="2">13766</strain>
    </source>
</reference>